<dbReference type="InterPro" id="IPR037175">
    <property type="entry name" value="KFase_sf"/>
</dbReference>
<organism evidence="1 2">
    <name type="scientific">Clostridium botulinum B2 450</name>
    <dbReference type="NCBI Taxonomy" id="1379739"/>
    <lineage>
        <taxon>Bacteria</taxon>
        <taxon>Bacillati</taxon>
        <taxon>Bacillota</taxon>
        <taxon>Clostridia</taxon>
        <taxon>Eubacteriales</taxon>
        <taxon>Clostridiaceae</taxon>
        <taxon>Clostridium</taxon>
    </lineage>
</organism>
<dbReference type="HOGENOM" id="CLU_123244_0_0_9"/>
<evidence type="ECO:0000313" key="2">
    <source>
        <dbReference type="Proteomes" id="UP000032250"/>
    </source>
</evidence>
<dbReference type="Pfam" id="PF04199">
    <property type="entry name" value="Cyclase"/>
    <property type="match status" value="1"/>
</dbReference>
<protein>
    <submittedName>
        <fullName evidence="1">Cyclase</fullName>
    </submittedName>
</protein>
<dbReference type="GO" id="GO:0004061">
    <property type="term" value="F:arylformamidase activity"/>
    <property type="evidence" value="ECO:0007669"/>
    <property type="project" value="InterPro"/>
</dbReference>
<dbReference type="AlphaFoldDB" id="A0A0D1AIR0"/>
<dbReference type="PATRIC" id="fig|1379739.3.peg.1363"/>
<dbReference type="Gene3D" id="3.50.30.50">
    <property type="entry name" value="Putative cyclase"/>
    <property type="match status" value="1"/>
</dbReference>
<sequence>MKIDLTLEIGKELLSSTLKKAINEDKAFGSIGHLATHFDVMDKEFPLDYIKRRGKIFNVCHIRNNEISLNDIDLNEIEENDFIIFYTGYLKETGYGTSEYLKDYPELSKELIDYLINKKISMIGIDTTGIKKGSEHRYIDQYCADRNVFIIENMNNLDLLWSEAKNNSFTMYTFPLNIKGVTGLTSRVIAEL</sequence>
<accession>A0A0D1AIR0</accession>
<dbReference type="Proteomes" id="UP000032250">
    <property type="component" value="Unassembled WGS sequence"/>
</dbReference>
<dbReference type="EMBL" id="JXSU01000007">
    <property type="protein sequence ID" value="KIS23004.1"/>
    <property type="molecule type" value="Genomic_DNA"/>
</dbReference>
<dbReference type="OrthoDB" id="1118163at2"/>
<proteinExistence type="predicted"/>
<dbReference type="RefSeq" id="WP_043031709.1">
    <property type="nucleotide sequence ID" value="NZ_JXSU01000007.1"/>
</dbReference>
<comment type="caution">
    <text evidence="1">The sequence shown here is derived from an EMBL/GenBank/DDBJ whole genome shotgun (WGS) entry which is preliminary data.</text>
</comment>
<evidence type="ECO:0000313" key="1">
    <source>
        <dbReference type="EMBL" id="KIS23004.1"/>
    </source>
</evidence>
<name>A0A0D1AIR0_CLOBO</name>
<gene>
    <name evidence="1" type="ORF">N495_05205</name>
</gene>
<reference evidence="1 2" key="1">
    <citation type="submission" date="2014-06" db="EMBL/GenBank/DDBJ databases">
        <title>Genome characterization of distinct group I Clostridium botulinum lineages.</title>
        <authorList>
            <person name="Giordani F."/>
            <person name="Anselmo A."/>
            <person name="Fillo S."/>
            <person name="Palozzi A.M."/>
            <person name="Fortunato A."/>
            <person name="Gentile B."/>
            <person name="Ciammaruconi A."/>
            <person name="Anniballi F."/>
            <person name="De Medici D."/>
            <person name="Lista F."/>
        </authorList>
    </citation>
    <scope>NUCLEOTIDE SEQUENCE [LARGE SCALE GENOMIC DNA]</scope>
    <source>
        <strain evidence="1 2">B2 450</strain>
    </source>
</reference>
<dbReference type="SUPFAM" id="SSF102198">
    <property type="entry name" value="Putative cyclase"/>
    <property type="match status" value="1"/>
</dbReference>
<dbReference type="InterPro" id="IPR007325">
    <property type="entry name" value="KFase/CYL"/>
</dbReference>
<dbReference type="GO" id="GO:0019441">
    <property type="term" value="P:L-tryptophan catabolic process to kynurenine"/>
    <property type="evidence" value="ECO:0007669"/>
    <property type="project" value="InterPro"/>
</dbReference>